<dbReference type="Proteomes" id="UP000249056">
    <property type="component" value="Unassembled WGS sequence"/>
</dbReference>
<dbReference type="GO" id="GO:0005730">
    <property type="term" value="C:nucleolus"/>
    <property type="evidence" value="ECO:0007669"/>
    <property type="project" value="UniProtKB-SubCell"/>
</dbReference>
<reference evidence="6 7" key="1">
    <citation type="submission" date="2018-06" db="EMBL/GenBank/DDBJ databases">
        <title>Genome Sequence of the Brown Rot Fungal Pathogen Monilinia fructigena.</title>
        <authorList>
            <person name="Landi L."/>
            <person name="De Miccolis Angelini R.M."/>
            <person name="Pollastro S."/>
            <person name="Abate D."/>
            <person name="Faretra F."/>
            <person name="Romanazzi G."/>
        </authorList>
    </citation>
    <scope>NUCLEOTIDE SEQUENCE [LARGE SCALE GENOMIC DNA]</scope>
    <source>
        <strain evidence="6 7">Mfrg269</strain>
    </source>
</reference>
<proteinExistence type="inferred from homology"/>
<dbReference type="GO" id="GO:0030686">
    <property type="term" value="C:90S preribosome"/>
    <property type="evidence" value="ECO:0007669"/>
    <property type="project" value="InterPro"/>
</dbReference>
<organism evidence="6 7">
    <name type="scientific">Monilinia fructigena</name>
    <dbReference type="NCBI Taxonomy" id="38457"/>
    <lineage>
        <taxon>Eukaryota</taxon>
        <taxon>Fungi</taxon>
        <taxon>Dikarya</taxon>
        <taxon>Ascomycota</taxon>
        <taxon>Pezizomycotina</taxon>
        <taxon>Leotiomycetes</taxon>
        <taxon>Helotiales</taxon>
        <taxon>Sclerotiniaceae</taxon>
        <taxon>Monilinia</taxon>
    </lineage>
</organism>
<gene>
    <name evidence="6" type="ORF">DID88_004121</name>
</gene>
<keyword evidence="4" id="KW-0539">Nucleus</keyword>
<sequence>MAPTAPKKRNSLRAKASQAGSGVYAPPKHREGAVISDSFIESKKDKRTIKHSAFVNRIEKGNAKPLKRRRPNKKLVTTLESLADALPDFEGEGLERKSVEEKVGRSSTRAMERERFGKNMAQLAGVVEEKPKDATVVEGQEVPATSGTANRWAALRAFISQTMEQKEEFRKA</sequence>
<evidence type="ECO:0000256" key="2">
    <source>
        <dbReference type="ARBA" id="ARBA00011022"/>
    </source>
</evidence>
<dbReference type="GO" id="GO:0000462">
    <property type="term" value="P:maturation of SSU-rRNA from tricistronic rRNA transcript (SSU-rRNA, 5.8S rRNA, LSU-rRNA)"/>
    <property type="evidence" value="ECO:0007669"/>
    <property type="project" value="InterPro"/>
</dbReference>
<protein>
    <recommendedName>
        <fullName evidence="3">Ribosome biogenesis protein SLX9</fullName>
    </recommendedName>
</protein>
<dbReference type="Pfam" id="PF15341">
    <property type="entry name" value="SLX9"/>
    <property type="match status" value="1"/>
</dbReference>
<comment type="subcellular location">
    <subcellularLocation>
        <location evidence="1">Nucleus</location>
        <location evidence="1">Nucleolus</location>
    </subcellularLocation>
</comment>
<dbReference type="EMBL" id="QKRW01000021">
    <property type="protein sequence ID" value="RAL63036.1"/>
    <property type="molecule type" value="Genomic_DNA"/>
</dbReference>
<feature type="region of interest" description="Disordered" evidence="5">
    <location>
        <begin position="1"/>
        <end position="31"/>
    </location>
</feature>
<evidence type="ECO:0000256" key="5">
    <source>
        <dbReference type="SAM" id="MobiDB-lite"/>
    </source>
</evidence>
<evidence type="ECO:0000313" key="6">
    <source>
        <dbReference type="EMBL" id="RAL63036.1"/>
    </source>
</evidence>
<keyword evidence="7" id="KW-1185">Reference proteome</keyword>
<dbReference type="GO" id="GO:0030688">
    <property type="term" value="C:preribosome, small subunit precursor"/>
    <property type="evidence" value="ECO:0007669"/>
    <property type="project" value="InterPro"/>
</dbReference>
<dbReference type="AlphaFoldDB" id="A0A395ISJ0"/>
<evidence type="ECO:0000313" key="7">
    <source>
        <dbReference type="Proteomes" id="UP000249056"/>
    </source>
</evidence>
<accession>A0A395ISJ0</accession>
<comment type="similarity">
    <text evidence="2">Belongs to the SLX9 family.</text>
</comment>
<feature type="compositionally biased region" description="Basic residues" evidence="5">
    <location>
        <begin position="1"/>
        <end position="12"/>
    </location>
</feature>
<evidence type="ECO:0000256" key="1">
    <source>
        <dbReference type="ARBA" id="ARBA00004604"/>
    </source>
</evidence>
<dbReference type="OrthoDB" id="5429132at2759"/>
<name>A0A395ISJ0_9HELO</name>
<comment type="caution">
    <text evidence="6">The sequence shown here is derived from an EMBL/GenBank/DDBJ whole genome shotgun (WGS) entry which is preliminary data.</text>
</comment>
<evidence type="ECO:0000256" key="4">
    <source>
        <dbReference type="ARBA" id="ARBA00023242"/>
    </source>
</evidence>
<evidence type="ECO:0000256" key="3">
    <source>
        <dbReference type="ARBA" id="ARBA00021321"/>
    </source>
</evidence>
<dbReference type="InterPro" id="IPR028160">
    <property type="entry name" value="Slx9-like"/>
</dbReference>